<keyword evidence="1" id="KW-0812">Transmembrane</keyword>
<dbReference type="STRING" id="317010.RU96_GL002330"/>
<organism evidence="2 3">
    <name type="scientific">Enterococcus canintestini</name>
    <dbReference type="NCBI Taxonomy" id="317010"/>
    <lineage>
        <taxon>Bacteria</taxon>
        <taxon>Bacillati</taxon>
        <taxon>Bacillota</taxon>
        <taxon>Bacilli</taxon>
        <taxon>Lactobacillales</taxon>
        <taxon>Enterococcaceae</taxon>
        <taxon>Enterococcus</taxon>
    </lineage>
</organism>
<dbReference type="Proteomes" id="UP000182835">
    <property type="component" value="Unassembled WGS sequence"/>
</dbReference>
<evidence type="ECO:0000313" key="3">
    <source>
        <dbReference type="Proteomes" id="UP000182835"/>
    </source>
</evidence>
<feature type="transmembrane region" description="Helical" evidence="1">
    <location>
        <begin position="44"/>
        <end position="64"/>
    </location>
</feature>
<sequence length="128" mass="14697">MLFLVKNKGKFIFTGFARLKEIFFGIMKEINEIEGHTMTKKHRLLIAAIAVLTLFHMIFCAFYGRLYGYFNLEGQLQSFLTTTAIIRGLLLIGIAISGLISLKDKASKTTPFYLIFFLFNLIIPFIFK</sequence>
<keyword evidence="1" id="KW-1133">Transmembrane helix</keyword>
<protein>
    <submittedName>
        <fullName evidence="2">Uncharacterized protein</fullName>
    </submittedName>
</protein>
<feature type="transmembrane region" description="Helical" evidence="1">
    <location>
        <begin position="109"/>
        <end position="127"/>
    </location>
</feature>
<name>A0A1L8R6Y7_9ENTE</name>
<comment type="caution">
    <text evidence="2">The sequence shown here is derived from an EMBL/GenBank/DDBJ whole genome shotgun (WGS) entry which is preliminary data.</text>
</comment>
<dbReference type="AlphaFoldDB" id="A0A1L8R6Y7"/>
<reference evidence="2 3" key="1">
    <citation type="submission" date="2014-12" db="EMBL/GenBank/DDBJ databases">
        <title>Draft genome sequences of 29 type strains of Enterococci.</title>
        <authorList>
            <person name="Zhong Z."/>
            <person name="Sun Z."/>
            <person name="Liu W."/>
            <person name="Zhang W."/>
            <person name="Zhang H."/>
        </authorList>
    </citation>
    <scope>NUCLEOTIDE SEQUENCE [LARGE SCALE GENOMIC DNA]</scope>
    <source>
        <strain evidence="2 3">DSM 21207</strain>
    </source>
</reference>
<evidence type="ECO:0000256" key="1">
    <source>
        <dbReference type="SAM" id="Phobius"/>
    </source>
</evidence>
<evidence type="ECO:0000313" key="2">
    <source>
        <dbReference type="EMBL" id="OJG15517.1"/>
    </source>
</evidence>
<feature type="transmembrane region" description="Helical" evidence="1">
    <location>
        <begin position="84"/>
        <end position="102"/>
    </location>
</feature>
<keyword evidence="1" id="KW-0472">Membrane</keyword>
<gene>
    <name evidence="2" type="ORF">RU96_GL002330</name>
</gene>
<dbReference type="EMBL" id="JXKG01000007">
    <property type="protein sequence ID" value="OJG15517.1"/>
    <property type="molecule type" value="Genomic_DNA"/>
</dbReference>
<proteinExistence type="predicted"/>
<accession>A0A1L8R6Y7</accession>